<keyword evidence="2 7" id="KW-0812">Transmembrane</keyword>
<evidence type="ECO:0000256" key="1">
    <source>
        <dbReference type="ARBA" id="ARBA00004141"/>
    </source>
</evidence>
<evidence type="ECO:0000256" key="6">
    <source>
        <dbReference type="SAM" id="MobiDB-lite"/>
    </source>
</evidence>
<comment type="caution">
    <text evidence="9">The sequence shown here is derived from an EMBL/GenBank/DDBJ whole genome shotgun (WGS) entry which is preliminary data.</text>
</comment>
<evidence type="ECO:0000256" key="3">
    <source>
        <dbReference type="ARBA" id="ARBA00022989"/>
    </source>
</evidence>
<evidence type="ECO:0000256" key="4">
    <source>
        <dbReference type="ARBA" id="ARBA00023136"/>
    </source>
</evidence>
<dbReference type="PANTHER" id="PTHR33048">
    <property type="entry name" value="PTH11-LIKE INTEGRAL MEMBRANE PROTEIN (AFU_ORTHOLOGUE AFUA_5G11245)"/>
    <property type="match status" value="1"/>
</dbReference>
<dbReference type="GO" id="GO:0016020">
    <property type="term" value="C:membrane"/>
    <property type="evidence" value="ECO:0007669"/>
    <property type="project" value="UniProtKB-SubCell"/>
</dbReference>
<reference evidence="9" key="1">
    <citation type="submission" date="2023-10" db="EMBL/GenBank/DDBJ databases">
        <authorList>
            <person name="Hackl T."/>
        </authorList>
    </citation>
    <scope>NUCLEOTIDE SEQUENCE</scope>
</reference>
<keyword evidence="4 7" id="KW-0472">Membrane</keyword>
<dbReference type="EMBL" id="CAUWAG010000003">
    <property type="protein sequence ID" value="CAJ2500397.1"/>
    <property type="molecule type" value="Genomic_DNA"/>
</dbReference>
<keyword evidence="10" id="KW-1185">Reference proteome</keyword>
<dbReference type="AlphaFoldDB" id="A0AAI8V9A9"/>
<evidence type="ECO:0000256" key="5">
    <source>
        <dbReference type="ARBA" id="ARBA00038359"/>
    </source>
</evidence>
<feature type="compositionally biased region" description="Polar residues" evidence="6">
    <location>
        <begin position="293"/>
        <end position="303"/>
    </location>
</feature>
<feature type="transmembrane region" description="Helical" evidence="7">
    <location>
        <begin position="180"/>
        <end position="203"/>
    </location>
</feature>
<sequence>MAPLGDFGPAPGGIHLQDSQTTSVVAWAVSMGVLGTLAVATRIAARLIRSGAGLAVDDFFIVAALVFALATVALCLTSIPFGGGKHLWSLTFDDFNKLWQTTYAFVLIYATCVSLTKASILLFYRRIFGASWAYKICMGLVGGYWISIAIAWLSGCRPASYFWKQFTDPTAKGYCMDTSLFYFVNGICAMLIDVCILLVPMPTIYKLQMPPGQKLIVCGILLLGSFVCVASMVRIVMMNRLVKAQDFTWAMAQVFIWSCCEPFIGILCACLPTYAPLLQRWWKTDGASRKKTSGLTQNSSGSYDTPRRTWGRLHESDSKIRNDDEVELTTDIRAGVGSNMGSVVVGDDDPVLVQGPIAFAASVQIPEHTAQQLAREEKLEEIVSKKVDWRDFSDAISLFDLNSQKTRRLFDDRSKDYNAITELRPLGAKILVDELSNTFLKAADQSLFESTKTLEALVSTLSTFETTDPRDTIYAFVNIARDTYSESASRISPAEMEVPPPTPVHTKDLLVVYTDFVRYVIASSKSLDIICRQWALTERKTKTVMYDQLVELPSWIKTNGDSFVGLPNARCYNASRSKEPVVRFGMVPESEGVPGSSLLNGIDEGTQRTATNPTHSRDNSPSNESQAMQPGP</sequence>
<name>A0AAI8V9A9_9PEZI</name>
<feature type="transmembrane region" description="Helical" evidence="7">
    <location>
        <begin position="24"/>
        <end position="47"/>
    </location>
</feature>
<evidence type="ECO:0000259" key="8">
    <source>
        <dbReference type="Pfam" id="PF20684"/>
    </source>
</evidence>
<proteinExistence type="inferred from homology"/>
<feature type="transmembrane region" description="Helical" evidence="7">
    <location>
        <begin position="215"/>
        <end position="237"/>
    </location>
</feature>
<keyword evidence="3 7" id="KW-1133">Transmembrane helix</keyword>
<feature type="domain" description="Rhodopsin" evidence="8">
    <location>
        <begin position="42"/>
        <end position="280"/>
    </location>
</feature>
<feature type="compositionally biased region" description="Polar residues" evidence="6">
    <location>
        <begin position="607"/>
        <end position="632"/>
    </location>
</feature>
<evidence type="ECO:0000313" key="9">
    <source>
        <dbReference type="EMBL" id="CAJ2500397.1"/>
    </source>
</evidence>
<organism evidence="9 10">
    <name type="scientific">Anthostomella pinea</name>
    <dbReference type="NCBI Taxonomy" id="933095"/>
    <lineage>
        <taxon>Eukaryota</taxon>
        <taxon>Fungi</taxon>
        <taxon>Dikarya</taxon>
        <taxon>Ascomycota</taxon>
        <taxon>Pezizomycotina</taxon>
        <taxon>Sordariomycetes</taxon>
        <taxon>Xylariomycetidae</taxon>
        <taxon>Xylariales</taxon>
        <taxon>Xylariaceae</taxon>
        <taxon>Anthostomella</taxon>
    </lineage>
</organism>
<accession>A0AAI8V9A9</accession>
<dbReference type="Pfam" id="PF20684">
    <property type="entry name" value="Fung_rhodopsin"/>
    <property type="match status" value="1"/>
</dbReference>
<feature type="transmembrane region" description="Helical" evidence="7">
    <location>
        <begin position="103"/>
        <end position="124"/>
    </location>
</feature>
<comment type="similarity">
    <text evidence="5">Belongs to the SAT4 family.</text>
</comment>
<feature type="region of interest" description="Disordered" evidence="6">
    <location>
        <begin position="289"/>
        <end position="316"/>
    </location>
</feature>
<evidence type="ECO:0000256" key="2">
    <source>
        <dbReference type="ARBA" id="ARBA00022692"/>
    </source>
</evidence>
<feature type="transmembrane region" description="Helical" evidence="7">
    <location>
        <begin position="59"/>
        <end position="83"/>
    </location>
</feature>
<evidence type="ECO:0000313" key="10">
    <source>
        <dbReference type="Proteomes" id="UP001295740"/>
    </source>
</evidence>
<feature type="transmembrane region" description="Helical" evidence="7">
    <location>
        <begin position="136"/>
        <end position="160"/>
    </location>
</feature>
<dbReference type="PANTHER" id="PTHR33048:SF163">
    <property type="entry name" value="INTEGRAL MEMBRANE PROTEIN (AFU_ORTHOLOGUE AFUA_8G05510)"/>
    <property type="match status" value="1"/>
</dbReference>
<protein>
    <submittedName>
        <fullName evidence="9">Uu.00g032500.m01.CDS01</fullName>
    </submittedName>
</protein>
<dbReference type="Proteomes" id="UP001295740">
    <property type="component" value="Unassembled WGS sequence"/>
</dbReference>
<gene>
    <name evidence="9" type="ORF">KHLLAP_LOCUS865</name>
</gene>
<comment type="subcellular location">
    <subcellularLocation>
        <location evidence="1">Membrane</location>
        <topology evidence="1">Multi-pass membrane protein</topology>
    </subcellularLocation>
</comment>
<feature type="region of interest" description="Disordered" evidence="6">
    <location>
        <begin position="586"/>
        <end position="632"/>
    </location>
</feature>
<evidence type="ECO:0000256" key="7">
    <source>
        <dbReference type="SAM" id="Phobius"/>
    </source>
</evidence>
<dbReference type="InterPro" id="IPR052337">
    <property type="entry name" value="SAT4-like"/>
</dbReference>
<dbReference type="InterPro" id="IPR049326">
    <property type="entry name" value="Rhodopsin_dom_fungi"/>
</dbReference>